<dbReference type="GO" id="GO:0006281">
    <property type="term" value="P:DNA repair"/>
    <property type="evidence" value="ECO:0007669"/>
    <property type="project" value="UniProtKB-KW"/>
</dbReference>
<dbReference type="GO" id="GO:0006355">
    <property type="term" value="P:regulation of DNA-templated transcription"/>
    <property type="evidence" value="ECO:0007669"/>
    <property type="project" value="InterPro"/>
</dbReference>
<feature type="domain" description="Peptidase S24/S26A/S26B/S26C" evidence="8">
    <location>
        <begin position="9"/>
        <end position="127"/>
    </location>
</feature>
<reference evidence="9 10" key="1">
    <citation type="journal article" date="2019" name="Nat. Med.">
        <title>A library of human gut bacterial isolates paired with longitudinal multiomics data enables mechanistic microbiome research.</title>
        <authorList>
            <person name="Poyet M."/>
            <person name="Groussin M."/>
            <person name="Gibbons S.M."/>
            <person name="Avila-Pacheco J."/>
            <person name="Jiang X."/>
            <person name="Kearney S.M."/>
            <person name="Perrotta A.R."/>
            <person name="Berdy B."/>
            <person name="Zhao S."/>
            <person name="Lieberman T.D."/>
            <person name="Swanson P.K."/>
            <person name="Smith M."/>
            <person name="Roesemann S."/>
            <person name="Alexander J.E."/>
            <person name="Rich S.A."/>
            <person name="Livny J."/>
            <person name="Vlamakis H."/>
            <person name="Clish C."/>
            <person name="Bullock K."/>
            <person name="Deik A."/>
            <person name="Scott J."/>
            <person name="Pierce K.A."/>
            <person name="Xavier R.J."/>
            <person name="Alm E.J."/>
        </authorList>
    </citation>
    <scope>NUCLEOTIDE SEQUENCE [LARGE SCALE GENOMIC DNA]</scope>
    <source>
        <strain evidence="9 10">BIOML-A2</strain>
    </source>
</reference>
<keyword evidence="6" id="KW-0742">SOS response</keyword>
<dbReference type="GO" id="GO:0003887">
    <property type="term" value="F:DNA-directed DNA polymerase activity"/>
    <property type="evidence" value="ECO:0007669"/>
    <property type="project" value="UniProtKB-EC"/>
</dbReference>
<comment type="similarity">
    <text evidence="1 7">Belongs to the peptidase S24 family.</text>
</comment>
<keyword evidence="9" id="KW-0548">Nucleotidyltransferase</keyword>
<dbReference type="Gene3D" id="2.10.109.10">
    <property type="entry name" value="Umud Fragment, subunit A"/>
    <property type="match status" value="1"/>
</dbReference>
<evidence type="ECO:0000256" key="5">
    <source>
        <dbReference type="ARBA" id="ARBA00023204"/>
    </source>
</evidence>
<evidence type="ECO:0000313" key="10">
    <source>
        <dbReference type="Proteomes" id="UP000323567"/>
    </source>
</evidence>
<evidence type="ECO:0000256" key="1">
    <source>
        <dbReference type="ARBA" id="ARBA00007484"/>
    </source>
</evidence>
<dbReference type="EMBL" id="VVXK01000067">
    <property type="protein sequence ID" value="KAA2363048.1"/>
    <property type="molecule type" value="Genomic_DNA"/>
</dbReference>
<dbReference type="InterPro" id="IPR015927">
    <property type="entry name" value="Peptidase_S24_S26A/B/C"/>
</dbReference>
<dbReference type="PRINTS" id="PR00726">
    <property type="entry name" value="LEXASERPTASE"/>
</dbReference>
<protein>
    <submittedName>
        <fullName evidence="9">Translesion error-prone DNA polymerase V autoproteolytic subunit</fullName>
        <ecNumber evidence="9">2.7.7.7</ecNumber>
    </submittedName>
</protein>
<evidence type="ECO:0000256" key="4">
    <source>
        <dbReference type="ARBA" id="ARBA00022813"/>
    </source>
</evidence>
<evidence type="ECO:0000256" key="3">
    <source>
        <dbReference type="ARBA" id="ARBA00022801"/>
    </source>
</evidence>
<comment type="caution">
    <text evidence="9">The sequence shown here is derived from an EMBL/GenBank/DDBJ whole genome shotgun (WGS) entry which is preliminary data.</text>
</comment>
<keyword evidence="3 7" id="KW-0378">Hydrolase</keyword>
<gene>
    <name evidence="9" type="primary">umuD</name>
    <name evidence="9" type="ORF">F2Y13_16215</name>
</gene>
<dbReference type="PANTHER" id="PTHR33516">
    <property type="entry name" value="LEXA REPRESSOR"/>
    <property type="match status" value="1"/>
</dbReference>
<evidence type="ECO:0000313" key="9">
    <source>
        <dbReference type="EMBL" id="KAA2363048.1"/>
    </source>
</evidence>
<keyword evidence="2" id="KW-0227">DNA damage</keyword>
<accession>A0A5B3FNV4</accession>
<keyword evidence="9" id="KW-0808">Transferase</keyword>
<dbReference type="GO" id="GO:0009432">
    <property type="term" value="P:SOS response"/>
    <property type="evidence" value="ECO:0007669"/>
    <property type="project" value="UniProtKB-KW"/>
</dbReference>
<keyword evidence="4 7" id="KW-0068">Autocatalytic cleavage</keyword>
<dbReference type="Pfam" id="PF00717">
    <property type="entry name" value="Peptidase_S24"/>
    <property type="match status" value="1"/>
</dbReference>
<dbReference type="SUPFAM" id="SSF51306">
    <property type="entry name" value="LexA/Signal peptidase"/>
    <property type="match status" value="1"/>
</dbReference>
<evidence type="ECO:0000256" key="7">
    <source>
        <dbReference type="RuleBase" id="RU003991"/>
    </source>
</evidence>
<evidence type="ECO:0000256" key="6">
    <source>
        <dbReference type="ARBA" id="ARBA00023236"/>
    </source>
</evidence>
<dbReference type="Proteomes" id="UP000323567">
    <property type="component" value="Unassembled WGS sequence"/>
</dbReference>
<keyword evidence="5" id="KW-0234">DNA repair</keyword>
<organism evidence="9 10">
    <name type="scientific">Alistipes shahii</name>
    <dbReference type="NCBI Taxonomy" id="328814"/>
    <lineage>
        <taxon>Bacteria</taxon>
        <taxon>Pseudomonadati</taxon>
        <taxon>Bacteroidota</taxon>
        <taxon>Bacteroidia</taxon>
        <taxon>Bacteroidales</taxon>
        <taxon>Rikenellaceae</taxon>
        <taxon>Alistipes</taxon>
    </lineage>
</organism>
<dbReference type="InterPro" id="IPR039418">
    <property type="entry name" value="LexA-like"/>
</dbReference>
<dbReference type="InterPro" id="IPR050077">
    <property type="entry name" value="LexA_repressor"/>
</dbReference>
<name>A0A5B3FNV4_9BACT</name>
<dbReference type="NCBIfam" id="NF007621">
    <property type="entry name" value="PRK10276.1"/>
    <property type="match status" value="1"/>
</dbReference>
<dbReference type="AlphaFoldDB" id="A0A5B3FNV4"/>
<dbReference type="InterPro" id="IPR036286">
    <property type="entry name" value="LexA/Signal_pep-like_sf"/>
</dbReference>
<dbReference type="GO" id="GO:0003677">
    <property type="term" value="F:DNA binding"/>
    <property type="evidence" value="ECO:0007669"/>
    <property type="project" value="InterPro"/>
</dbReference>
<dbReference type="InterPro" id="IPR006197">
    <property type="entry name" value="Peptidase_S24_LexA"/>
</dbReference>
<evidence type="ECO:0000256" key="2">
    <source>
        <dbReference type="ARBA" id="ARBA00022763"/>
    </source>
</evidence>
<dbReference type="EC" id="2.7.7.7" evidence="9"/>
<sequence>MNPTHLSIPVYECGVQAGFPSPAESYIDRSLDLNEFLIANPASTFFVYVTGDSMDLAGMDEGDLLVVDRSPEPKNGDIVIMSINNEFTVKRYVKDDKGLRLLPESSNPIYKPILPKDYDEWRFIGVVKYTIKSN</sequence>
<evidence type="ECO:0000259" key="8">
    <source>
        <dbReference type="Pfam" id="PF00717"/>
    </source>
</evidence>
<dbReference type="GO" id="GO:0016787">
    <property type="term" value="F:hydrolase activity"/>
    <property type="evidence" value="ECO:0007669"/>
    <property type="project" value="UniProtKB-KW"/>
</dbReference>
<proteinExistence type="inferred from homology"/>
<dbReference type="PANTHER" id="PTHR33516:SF2">
    <property type="entry name" value="LEXA REPRESSOR-RELATED"/>
    <property type="match status" value="1"/>
</dbReference>
<dbReference type="CDD" id="cd06529">
    <property type="entry name" value="S24_LexA-like"/>
    <property type="match status" value="1"/>
</dbReference>